<dbReference type="GO" id="GO:0008080">
    <property type="term" value="F:N-acetyltransferase activity"/>
    <property type="evidence" value="ECO:0007669"/>
    <property type="project" value="TreeGrafter"/>
</dbReference>
<protein>
    <recommendedName>
        <fullName evidence="5">N-acetyltransferase domain-containing protein</fullName>
    </recommendedName>
</protein>
<feature type="compositionally biased region" description="Basic and acidic residues" evidence="1">
    <location>
        <begin position="204"/>
        <end position="217"/>
    </location>
</feature>
<dbReference type="CDD" id="cd04301">
    <property type="entry name" value="NAT_SF"/>
    <property type="match status" value="1"/>
</dbReference>
<dbReference type="AlphaFoldDB" id="A0A195CLK4"/>
<evidence type="ECO:0000256" key="2">
    <source>
        <dbReference type="SAM" id="SignalP"/>
    </source>
</evidence>
<evidence type="ECO:0008006" key="5">
    <source>
        <dbReference type="Google" id="ProtNLM"/>
    </source>
</evidence>
<name>A0A195CLK4_9HYME</name>
<reference evidence="3 4" key="1">
    <citation type="submission" date="2016-03" db="EMBL/GenBank/DDBJ databases">
        <title>Cyphomyrmex costatus WGS genome.</title>
        <authorList>
            <person name="Nygaard S."/>
            <person name="Hu H."/>
            <person name="Boomsma J."/>
            <person name="Zhang G."/>
        </authorList>
    </citation>
    <scope>NUCLEOTIDE SEQUENCE [LARGE SCALE GENOMIC DNA]</scope>
    <source>
        <strain evidence="3">MS0001</strain>
        <tissue evidence="3">Whole body</tissue>
    </source>
</reference>
<keyword evidence="4" id="KW-1185">Reference proteome</keyword>
<dbReference type="SUPFAM" id="SSF55729">
    <property type="entry name" value="Acyl-CoA N-acyltransferases (Nat)"/>
    <property type="match status" value="1"/>
</dbReference>
<feature type="region of interest" description="Disordered" evidence="1">
    <location>
        <begin position="166"/>
        <end position="217"/>
    </location>
</feature>
<dbReference type="Proteomes" id="UP000078542">
    <property type="component" value="Unassembled WGS sequence"/>
</dbReference>
<feature type="compositionally biased region" description="Polar residues" evidence="1">
    <location>
        <begin position="138"/>
        <end position="148"/>
    </location>
</feature>
<dbReference type="InterPro" id="IPR016181">
    <property type="entry name" value="Acyl_CoA_acyltransferase"/>
</dbReference>
<gene>
    <name evidence="3" type="ORF">ALC62_07981</name>
</gene>
<evidence type="ECO:0000256" key="1">
    <source>
        <dbReference type="SAM" id="MobiDB-lite"/>
    </source>
</evidence>
<feature type="compositionally biased region" description="Basic and acidic residues" evidence="1">
    <location>
        <begin position="182"/>
        <end position="195"/>
    </location>
</feature>
<dbReference type="InterPro" id="IPR031959">
    <property type="entry name" value="DUF4779"/>
</dbReference>
<dbReference type="STRING" id="456900.A0A195CLK4"/>
<feature type="chain" id="PRO_5008270055" description="N-acetyltransferase domain-containing protein" evidence="2">
    <location>
        <begin position="19"/>
        <end position="519"/>
    </location>
</feature>
<dbReference type="EMBL" id="KQ977622">
    <property type="protein sequence ID" value="KYN01362.1"/>
    <property type="molecule type" value="Genomic_DNA"/>
</dbReference>
<dbReference type="Pfam" id="PF16009">
    <property type="entry name" value="DUF4779"/>
    <property type="match status" value="1"/>
</dbReference>
<evidence type="ECO:0000313" key="4">
    <source>
        <dbReference type="Proteomes" id="UP000078542"/>
    </source>
</evidence>
<accession>A0A195CLK4</accession>
<keyword evidence="2" id="KW-0732">Signal</keyword>
<sequence length="519" mass="59164">MKIYAAWYVACAMLCVCAHPSRDRSNERYISSSRLFNPKSIANGYDFEKQLSVTKLFKILEDSEEFEEGRLSTMRAIVAKAKSSPVLLPLIIEPEAEMLPIGYKGVKPPGVTHMELEFAKSQTSPGRKSATLRAPATNDGNSGKSNRFNQDDDAYYAASKYEAQVARDDHGTNSPAVFEVGSKSDTRKENEKVEYTEVSGKSKSHSENEDSAKNHKEEVVKKKGAIYETRDGRAKARNTAGYRNVYHKDELKKDADFYSNGRQDRRFANHGRYGEKHNQPVCKTRFALPEDYDNVMTFMYDAFYKDDPTMVNIGLSEEEPAPSLLQIMYNEIREGMTLIAEGEDDCIIGAVVNAGSCPWDPDKFVEFARCCECGPTRDVIEFEAYVTGKPNLWERYCVLKIFECSYLAVRPDFRNQGIARKLVLDSWYLARDCGYRLFRVDCNNRYIARIAEGFGWKRVCTIPFHEYVRDGELVFKHIKEPHTDVQIFIDQVTFCKDYCPPYKTCDKITSAPKISGEYS</sequence>
<feature type="signal peptide" evidence="2">
    <location>
        <begin position="1"/>
        <end position="18"/>
    </location>
</feature>
<evidence type="ECO:0000313" key="3">
    <source>
        <dbReference type="EMBL" id="KYN01362.1"/>
    </source>
</evidence>
<dbReference type="PANTHER" id="PTHR20905:SF1">
    <property type="entry name" value="AT07410P-RELATED"/>
    <property type="match status" value="1"/>
</dbReference>
<organism evidence="3 4">
    <name type="scientific">Cyphomyrmex costatus</name>
    <dbReference type="NCBI Taxonomy" id="456900"/>
    <lineage>
        <taxon>Eukaryota</taxon>
        <taxon>Metazoa</taxon>
        <taxon>Ecdysozoa</taxon>
        <taxon>Arthropoda</taxon>
        <taxon>Hexapoda</taxon>
        <taxon>Insecta</taxon>
        <taxon>Pterygota</taxon>
        <taxon>Neoptera</taxon>
        <taxon>Endopterygota</taxon>
        <taxon>Hymenoptera</taxon>
        <taxon>Apocrita</taxon>
        <taxon>Aculeata</taxon>
        <taxon>Formicoidea</taxon>
        <taxon>Formicidae</taxon>
        <taxon>Myrmicinae</taxon>
        <taxon>Cyphomyrmex</taxon>
    </lineage>
</organism>
<dbReference type="Gene3D" id="3.40.630.30">
    <property type="match status" value="1"/>
</dbReference>
<feature type="region of interest" description="Disordered" evidence="1">
    <location>
        <begin position="119"/>
        <end position="150"/>
    </location>
</feature>
<proteinExistence type="predicted"/>
<dbReference type="PANTHER" id="PTHR20905">
    <property type="entry name" value="N-ACETYLTRANSFERASE-RELATED"/>
    <property type="match status" value="1"/>
</dbReference>